<gene>
    <name evidence="10" type="ORF">CSSPTR1EN2_LOCUS17477</name>
</gene>
<dbReference type="Proteomes" id="UP001497512">
    <property type="component" value="Chromosome 5"/>
</dbReference>
<evidence type="ECO:0000256" key="5">
    <source>
        <dbReference type="ARBA" id="ARBA00025111"/>
    </source>
</evidence>
<keyword evidence="3 8" id="KW-0479">Metal-binding</keyword>
<keyword evidence="2 8" id="KW-0409">Iron storage</keyword>
<comment type="function">
    <text evidence="5">Stores iron in a soluble, non-toxic, readily available form. Important for iron homeostasis. Has ferroxidase activity. Iron is taken up in the ferrous form and deposited as ferric hydroxides after oxidation.</text>
</comment>
<keyword evidence="8" id="KW-0560">Oxidoreductase</keyword>
<comment type="subunit">
    <text evidence="6">Oligomer of 24 subunits. There are two types of subunits: L (light) chain and H (heavy) chain. The major chain can be light or heavy, depending on the species and tissue type. The functional molecule forms a roughly spherical shell with a diameter of 12 nm and contains a central cavity into which the insoluble mineral iron core is deposited.</text>
</comment>
<dbReference type="EMBL" id="OZ019897">
    <property type="protein sequence ID" value="CAK9225363.1"/>
    <property type="molecule type" value="Genomic_DNA"/>
</dbReference>
<evidence type="ECO:0000259" key="9">
    <source>
        <dbReference type="PROSITE" id="PS50905"/>
    </source>
</evidence>
<proteinExistence type="inferred from homology"/>
<dbReference type="SUPFAM" id="SSF47240">
    <property type="entry name" value="Ferritin-like"/>
    <property type="match status" value="1"/>
</dbReference>
<evidence type="ECO:0000256" key="2">
    <source>
        <dbReference type="ARBA" id="ARBA00022434"/>
    </source>
</evidence>
<evidence type="ECO:0000313" key="11">
    <source>
        <dbReference type="Proteomes" id="UP001497512"/>
    </source>
</evidence>
<reference evidence="10" key="1">
    <citation type="submission" date="2024-02" db="EMBL/GenBank/DDBJ databases">
        <authorList>
            <consortium name="ELIXIR-Norway"/>
            <consortium name="Elixir Norway"/>
        </authorList>
    </citation>
    <scope>NUCLEOTIDE SEQUENCE</scope>
</reference>
<evidence type="ECO:0000313" key="10">
    <source>
        <dbReference type="EMBL" id="CAK9225363.1"/>
    </source>
</evidence>
<dbReference type="PROSITE" id="PS00204">
    <property type="entry name" value="FERRITIN_2"/>
    <property type="match status" value="1"/>
</dbReference>
<dbReference type="Gene3D" id="1.20.1260.10">
    <property type="match status" value="1"/>
</dbReference>
<keyword evidence="11" id="KW-1185">Reference proteome</keyword>
<dbReference type="InterPro" id="IPR001519">
    <property type="entry name" value="Ferritin"/>
</dbReference>
<comment type="function">
    <text evidence="8">Stores iron in a soluble, non-toxic, readily available form. Important for iron homeostasis. Iron is taken up in the ferrous form and deposited as ferric hydroxides after oxidation.</text>
</comment>
<evidence type="ECO:0000256" key="8">
    <source>
        <dbReference type="RuleBase" id="RU361145"/>
    </source>
</evidence>
<dbReference type="InterPro" id="IPR014034">
    <property type="entry name" value="Ferritin_CS"/>
</dbReference>
<dbReference type="PANTHER" id="PTHR11431:SF75">
    <property type="entry name" value="FERRITIN"/>
    <property type="match status" value="1"/>
</dbReference>
<dbReference type="InterPro" id="IPR008331">
    <property type="entry name" value="Ferritin_DPS_dom"/>
</dbReference>
<dbReference type="PROSITE" id="PS50905">
    <property type="entry name" value="FERRITIN_LIKE"/>
    <property type="match status" value="1"/>
</dbReference>
<dbReference type="EC" id="1.16.3.1" evidence="8"/>
<accession>A0ABP0UR02</accession>
<sequence>MQTMQSMVTPRVAAAAHLVSGNSLASMSVYKQLDGSGKICQGGSAVLVRPIATSGSHSRKPAGKQIISAGVIVRASAAQTGAPQPAGEAADSKARTGVVFEPFSEVQNQLMQVSSAYTESLARQHFLPSSEAAINDQINVEYNVSYVYHALFAYFDRDNVGLPGFAEYFRDASDEKRERAETLIRYQNKRGGRVKLQSIMMPLMEFDHPEKGDALYSMELVLGLEKVTNEKLLSLHQVAADNNDPEMSHFIEAKFLTDQVETIKQVSQYVSQLRRVGKGHGVYHFDLQLQEEEFSD</sequence>
<evidence type="ECO:0000256" key="4">
    <source>
        <dbReference type="ARBA" id="ARBA00023004"/>
    </source>
</evidence>
<evidence type="ECO:0000256" key="1">
    <source>
        <dbReference type="ARBA" id="ARBA00007513"/>
    </source>
</evidence>
<comment type="similarity">
    <text evidence="1 8">Belongs to the ferritin family.</text>
</comment>
<keyword evidence="4 8" id="KW-0408">Iron</keyword>
<dbReference type="InterPro" id="IPR009078">
    <property type="entry name" value="Ferritin-like_SF"/>
</dbReference>
<dbReference type="InterPro" id="IPR009040">
    <property type="entry name" value="Ferritin-like_diiron"/>
</dbReference>
<evidence type="ECO:0000256" key="6">
    <source>
        <dbReference type="ARBA" id="ARBA00026060"/>
    </source>
</evidence>
<feature type="domain" description="Ferritin-like diiron" evidence="9">
    <location>
        <begin position="124"/>
        <end position="277"/>
    </location>
</feature>
<dbReference type="InterPro" id="IPR012347">
    <property type="entry name" value="Ferritin-like"/>
</dbReference>
<organism evidence="10 11">
    <name type="scientific">Sphagnum troendelagicum</name>
    <dbReference type="NCBI Taxonomy" id="128251"/>
    <lineage>
        <taxon>Eukaryota</taxon>
        <taxon>Viridiplantae</taxon>
        <taxon>Streptophyta</taxon>
        <taxon>Embryophyta</taxon>
        <taxon>Bryophyta</taxon>
        <taxon>Sphagnophytina</taxon>
        <taxon>Sphagnopsida</taxon>
        <taxon>Sphagnales</taxon>
        <taxon>Sphagnaceae</taxon>
        <taxon>Sphagnum</taxon>
    </lineage>
</organism>
<dbReference type="CDD" id="cd01056">
    <property type="entry name" value="Euk_Ferritin"/>
    <property type="match status" value="1"/>
</dbReference>
<dbReference type="Pfam" id="PF00210">
    <property type="entry name" value="Ferritin"/>
    <property type="match status" value="1"/>
</dbReference>
<evidence type="ECO:0000256" key="7">
    <source>
        <dbReference type="ARBA" id="ARBA00047990"/>
    </source>
</evidence>
<dbReference type="PANTHER" id="PTHR11431">
    <property type="entry name" value="FERRITIN"/>
    <property type="match status" value="1"/>
</dbReference>
<name>A0ABP0UR02_9BRYO</name>
<evidence type="ECO:0000256" key="3">
    <source>
        <dbReference type="ARBA" id="ARBA00022723"/>
    </source>
</evidence>
<comment type="catalytic activity">
    <reaction evidence="7 8">
        <text>4 Fe(2+) + O2 + 4 H(+) = 4 Fe(3+) + 2 H2O</text>
        <dbReference type="Rhea" id="RHEA:11148"/>
        <dbReference type="ChEBI" id="CHEBI:15377"/>
        <dbReference type="ChEBI" id="CHEBI:15378"/>
        <dbReference type="ChEBI" id="CHEBI:15379"/>
        <dbReference type="ChEBI" id="CHEBI:29033"/>
        <dbReference type="ChEBI" id="CHEBI:29034"/>
        <dbReference type="EC" id="1.16.3.1"/>
    </reaction>
</comment>
<protein>
    <recommendedName>
        <fullName evidence="8">Ferritin</fullName>
        <ecNumber evidence="8">1.16.3.1</ecNumber>
    </recommendedName>
</protein>